<dbReference type="InterPro" id="IPR032687">
    <property type="entry name" value="AraC-type_N"/>
</dbReference>
<accession>A0A238IX30</accession>
<evidence type="ECO:0000259" key="4">
    <source>
        <dbReference type="PROSITE" id="PS01124"/>
    </source>
</evidence>
<dbReference type="RefSeq" id="WP_093972928.1">
    <property type="nucleotide sequence ID" value="NZ_FXXQ01000002.1"/>
</dbReference>
<keyword evidence="3" id="KW-0804">Transcription</keyword>
<evidence type="ECO:0000256" key="2">
    <source>
        <dbReference type="ARBA" id="ARBA00023125"/>
    </source>
</evidence>
<protein>
    <submittedName>
        <fullName evidence="5">HTH-type transcriptional regulator VirS</fullName>
    </submittedName>
</protein>
<evidence type="ECO:0000256" key="3">
    <source>
        <dbReference type="ARBA" id="ARBA00023163"/>
    </source>
</evidence>
<dbReference type="PROSITE" id="PS01124">
    <property type="entry name" value="HTH_ARAC_FAMILY_2"/>
    <property type="match status" value="1"/>
</dbReference>
<dbReference type="PANTHER" id="PTHR47894:SF1">
    <property type="entry name" value="HTH-TYPE TRANSCRIPTIONAL REGULATOR VQSM"/>
    <property type="match status" value="1"/>
</dbReference>
<dbReference type="Gene3D" id="1.10.10.60">
    <property type="entry name" value="Homeodomain-like"/>
    <property type="match status" value="1"/>
</dbReference>
<dbReference type="AlphaFoldDB" id="A0A238IX30"/>
<dbReference type="Proteomes" id="UP000201838">
    <property type="component" value="Unassembled WGS sequence"/>
</dbReference>
<dbReference type="EMBL" id="FXXQ01000002">
    <property type="protein sequence ID" value="SMX22977.1"/>
    <property type="molecule type" value="Genomic_DNA"/>
</dbReference>
<dbReference type="Pfam" id="PF12625">
    <property type="entry name" value="Arabinose_bd"/>
    <property type="match status" value="1"/>
</dbReference>
<dbReference type="InterPro" id="IPR009057">
    <property type="entry name" value="Homeodomain-like_sf"/>
</dbReference>
<dbReference type="PANTHER" id="PTHR47894">
    <property type="entry name" value="HTH-TYPE TRANSCRIPTIONAL REGULATOR GADX"/>
    <property type="match status" value="1"/>
</dbReference>
<keyword evidence="6" id="KW-1185">Reference proteome</keyword>
<feature type="domain" description="HTH araC/xylS-type" evidence="4">
    <location>
        <begin position="227"/>
        <end position="325"/>
    </location>
</feature>
<reference evidence="6" key="1">
    <citation type="submission" date="2017-05" db="EMBL/GenBank/DDBJ databases">
        <authorList>
            <person name="Rodrigo-Torres L."/>
            <person name="Arahal R. D."/>
            <person name="Lucena T."/>
        </authorList>
    </citation>
    <scope>NUCLEOTIDE SEQUENCE [LARGE SCALE GENOMIC DNA]</scope>
    <source>
        <strain evidence="6">CECT 8489</strain>
    </source>
</reference>
<dbReference type="GO" id="GO:0000976">
    <property type="term" value="F:transcription cis-regulatory region binding"/>
    <property type="evidence" value="ECO:0007669"/>
    <property type="project" value="TreeGrafter"/>
</dbReference>
<dbReference type="GO" id="GO:0005829">
    <property type="term" value="C:cytosol"/>
    <property type="evidence" value="ECO:0007669"/>
    <property type="project" value="TreeGrafter"/>
</dbReference>
<dbReference type="GO" id="GO:0003700">
    <property type="term" value="F:DNA-binding transcription factor activity"/>
    <property type="evidence" value="ECO:0007669"/>
    <property type="project" value="InterPro"/>
</dbReference>
<evidence type="ECO:0000313" key="6">
    <source>
        <dbReference type="Proteomes" id="UP000201838"/>
    </source>
</evidence>
<keyword evidence="1" id="KW-0805">Transcription regulation</keyword>
<dbReference type="OrthoDB" id="9805730at2"/>
<dbReference type="SMART" id="SM00342">
    <property type="entry name" value="HTH_ARAC"/>
    <property type="match status" value="1"/>
</dbReference>
<dbReference type="SUPFAM" id="SSF46689">
    <property type="entry name" value="Homeodomain-like"/>
    <property type="match status" value="1"/>
</dbReference>
<dbReference type="InterPro" id="IPR018060">
    <property type="entry name" value="HTH_AraC"/>
</dbReference>
<sequence>MTRPFVLDIGWAALADRLGVRPADILRHADLPEDLFRRERPTLEHEEFLRLWTVICQEMKSETPGLDLGRAIYPDVFSPPLFAASCSPNMVVATERLQRFKPLVGPLILETHNTRGGLELTIDAEGGVRLPDDYVATELVFLVHFARTATRHDIRPIAVEMVHPPTHPAYGDYFRCRLREGPFNRVVFSPADAERPFLSANPAMFSMFEPALQTRLDTLERDASMADRVRAALMEAMPAGQAEIGKIAKKLGVSTRGLQRKLTHQGTSFQAELAKLRERLAQDYLLKANHSNAEIAYLLGFEDPNSFIRAFTTWTGKSPEATRKALRQVG</sequence>
<gene>
    <name evidence="5" type="primary">virS_4</name>
    <name evidence="5" type="ORF">BOA8489_01076</name>
</gene>
<dbReference type="Pfam" id="PF12833">
    <property type="entry name" value="HTH_18"/>
    <property type="match status" value="1"/>
</dbReference>
<evidence type="ECO:0000313" key="5">
    <source>
        <dbReference type="EMBL" id="SMX22977.1"/>
    </source>
</evidence>
<organism evidence="5 6">
    <name type="scientific">Boseongicola aestuarii</name>
    <dbReference type="NCBI Taxonomy" id="1470561"/>
    <lineage>
        <taxon>Bacteria</taxon>
        <taxon>Pseudomonadati</taxon>
        <taxon>Pseudomonadota</taxon>
        <taxon>Alphaproteobacteria</taxon>
        <taxon>Rhodobacterales</taxon>
        <taxon>Paracoccaceae</taxon>
        <taxon>Boseongicola</taxon>
    </lineage>
</organism>
<name>A0A238IX30_9RHOB</name>
<evidence type="ECO:0000256" key="1">
    <source>
        <dbReference type="ARBA" id="ARBA00023015"/>
    </source>
</evidence>
<keyword evidence="2" id="KW-0238">DNA-binding</keyword>
<proteinExistence type="predicted"/>